<feature type="domain" description="VanZ-like" evidence="3">
    <location>
        <begin position="19"/>
        <end position="147"/>
    </location>
</feature>
<evidence type="ECO:0000256" key="2">
    <source>
        <dbReference type="SAM" id="Phobius"/>
    </source>
</evidence>
<evidence type="ECO:0000256" key="1">
    <source>
        <dbReference type="SAM" id="MobiDB-lite"/>
    </source>
</evidence>
<feature type="compositionally biased region" description="Acidic residues" evidence="1">
    <location>
        <begin position="191"/>
        <end position="205"/>
    </location>
</feature>
<feature type="region of interest" description="Disordered" evidence="1">
    <location>
        <begin position="167"/>
        <end position="253"/>
    </location>
</feature>
<protein>
    <submittedName>
        <fullName evidence="4">VanZ family protein</fullName>
    </submittedName>
</protein>
<keyword evidence="5" id="KW-1185">Reference proteome</keyword>
<comment type="caution">
    <text evidence="4">The sequence shown here is derived from an EMBL/GenBank/DDBJ whole genome shotgun (WGS) entry which is preliminary data.</text>
</comment>
<evidence type="ECO:0000313" key="5">
    <source>
        <dbReference type="Proteomes" id="UP001529380"/>
    </source>
</evidence>
<sequence length="253" mass="29566">MYQKKRTSPFTIFFRILFTACLIYSVVFIFQNSLQIAEQSSLRSEQVQQVVNEVAGTVGLGPFSLHVIRKMAHFTEFMMMGFWFMLCLRVYTRHFIKHVSWPLFLGLGTAVTDETIQIFVDGRGSSVKDVWIDFAGFLVGLFVALLILMFCRMCVILFVHRHDDRELMEPEPQPRPAKKRPAPSPAPQPQEEWDEEPEEEWEEEPQPQYQPPARPARQAARRVPEPQPQWEPVVPQQKEEEEESYDTSIEIEY</sequence>
<evidence type="ECO:0000259" key="3">
    <source>
        <dbReference type="Pfam" id="PF04892"/>
    </source>
</evidence>
<dbReference type="Proteomes" id="UP001529380">
    <property type="component" value="Unassembled WGS sequence"/>
</dbReference>
<evidence type="ECO:0000313" key="4">
    <source>
        <dbReference type="EMBL" id="MDM8202341.1"/>
    </source>
</evidence>
<keyword evidence="2" id="KW-0812">Transmembrane</keyword>
<dbReference type="RefSeq" id="WP_289600653.1">
    <property type="nucleotide sequence ID" value="NZ_JAUDCL010000035.1"/>
</dbReference>
<feature type="transmembrane region" description="Helical" evidence="2">
    <location>
        <begin position="12"/>
        <end position="30"/>
    </location>
</feature>
<keyword evidence="2" id="KW-0472">Membrane</keyword>
<feature type="compositionally biased region" description="Acidic residues" evidence="1">
    <location>
        <begin position="239"/>
        <end position="253"/>
    </location>
</feature>
<feature type="transmembrane region" description="Helical" evidence="2">
    <location>
        <begin position="71"/>
        <end position="91"/>
    </location>
</feature>
<gene>
    <name evidence="4" type="ORF">QUW08_13700</name>
</gene>
<reference evidence="4 5" key="1">
    <citation type="submission" date="2023-06" db="EMBL/GenBank/DDBJ databases">
        <title>Identification and characterization of horizontal gene transfer across gut microbiota members of farm animals based on homology search.</title>
        <authorList>
            <person name="Schwarzerova J."/>
            <person name="Nykrynova M."/>
            <person name="Jureckova K."/>
            <person name="Cejkova D."/>
            <person name="Rychlik I."/>
        </authorList>
    </citation>
    <scope>NUCLEOTIDE SEQUENCE [LARGE SCALE GENOMIC DNA]</scope>
    <source>
        <strain evidence="4 5">ET340</strain>
    </source>
</reference>
<dbReference type="InterPro" id="IPR006976">
    <property type="entry name" value="VanZ-like"/>
</dbReference>
<feature type="transmembrane region" description="Helical" evidence="2">
    <location>
        <begin position="103"/>
        <end position="120"/>
    </location>
</feature>
<dbReference type="Pfam" id="PF04892">
    <property type="entry name" value="VanZ"/>
    <property type="match status" value="1"/>
</dbReference>
<feature type="transmembrane region" description="Helical" evidence="2">
    <location>
        <begin position="132"/>
        <end position="159"/>
    </location>
</feature>
<accession>A0ABT7UTW5</accession>
<dbReference type="EMBL" id="JAUDCL010000035">
    <property type="protein sequence ID" value="MDM8202341.1"/>
    <property type="molecule type" value="Genomic_DNA"/>
</dbReference>
<dbReference type="NCBIfam" id="NF037970">
    <property type="entry name" value="vanZ_1"/>
    <property type="match status" value="1"/>
</dbReference>
<keyword evidence="2" id="KW-1133">Transmembrane helix</keyword>
<name>A0ABT7UTW5_9FIRM</name>
<proteinExistence type="predicted"/>
<organism evidence="4 5">
    <name type="scientific">Allofournierella massiliensis</name>
    <dbReference type="NCBI Taxonomy" id="1650663"/>
    <lineage>
        <taxon>Bacteria</taxon>
        <taxon>Bacillati</taxon>
        <taxon>Bacillota</taxon>
        <taxon>Clostridia</taxon>
        <taxon>Eubacteriales</taxon>
        <taxon>Oscillospiraceae</taxon>
        <taxon>Allofournierella</taxon>
    </lineage>
</organism>